<name>A0A072MY31_9GAMM</name>
<dbReference type="InterPro" id="IPR009042">
    <property type="entry name" value="RNA_pol_sigma70_r1_2"/>
</dbReference>
<dbReference type="Pfam" id="PF04539">
    <property type="entry name" value="Sigma70_r3"/>
    <property type="match status" value="1"/>
</dbReference>
<evidence type="ECO:0000259" key="5">
    <source>
        <dbReference type="Pfam" id="PF00140"/>
    </source>
</evidence>
<dbReference type="InterPro" id="IPR013325">
    <property type="entry name" value="RNA_pol_sigma_r2"/>
</dbReference>
<dbReference type="SUPFAM" id="SSF88659">
    <property type="entry name" value="Sigma3 and sigma4 domains of RNA polymerase sigma factors"/>
    <property type="match status" value="2"/>
</dbReference>
<dbReference type="InterPro" id="IPR014284">
    <property type="entry name" value="RNA_pol_sigma-70_dom"/>
</dbReference>
<feature type="domain" description="RNA polymerase sigma-70 region 2" evidence="7">
    <location>
        <begin position="100"/>
        <end position="166"/>
    </location>
</feature>
<keyword evidence="4" id="KW-0804">Transcription</keyword>
<feature type="domain" description="RNA polymerase sigma-70 region 4" evidence="8">
    <location>
        <begin position="269"/>
        <end position="320"/>
    </location>
</feature>
<dbReference type="InterPro" id="IPR007630">
    <property type="entry name" value="RNA_pol_sigma70_r4"/>
</dbReference>
<dbReference type="RefSeq" id="WP_036133632.1">
    <property type="nucleotide sequence ID" value="NZ_ANIE01000009.1"/>
</dbReference>
<dbReference type="GO" id="GO:0016987">
    <property type="term" value="F:sigma factor activity"/>
    <property type="evidence" value="ECO:0007669"/>
    <property type="project" value="UniProtKB-KW"/>
</dbReference>
<dbReference type="Proteomes" id="UP000035057">
    <property type="component" value="Unassembled WGS sequence"/>
</dbReference>
<evidence type="ECO:0000256" key="3">
    <source>
        <dbReference type="ARBA" id="ARBA00023125"/>
    </source>
</evidence>
<dbReference type="SUPFAM" id="SSF88946">
    <property type="entry name" value="Sigma2 domain of RNA polymerase sigma factors"/>
    <property type="match status" value="1"/>
</dbReference>
<dbReference type="GO" id="GO:0006352">
    <property type="term" value="P:DNA-templated transcription initiation"/>
    <property type="evidence" value="ECO:0007669"/>
    <property type="project" value="InterPro"/>
</dbReference>
<dbReference type="InterPro" id="IPR000943">
    <property type="entry name" value="RNA_pol_sigma70"/>
</dbReference>
<dbReference type="Gene3D" id="1.20.120.1810">
    <property type="match status" value="1"/>
</dbReference>
<dbReference type="InterPro" id="IPR050239">
    <property type="entry name" value="Sigma-70_RNA_pol_init_factors"/>
</dbReference>
<dbReference type="PANTHER" id="PTHR30603">
    <property type="entry name" value="RNA POLYMERASE SIGMA FACTOR RPO"/>
    <property type="match status" value="1"/>
</dbReference>
<evidence type="ECO:0000259" key="7">
    <source>
        <dbReference type="Pfam" id="PF04542"/>
    </source>
</evidence>
<keyword evidence="1" id="KW-0805">Transcription regulation</keyword>
<evidence type="ECO:0000313" key="10">
    <source>
        <dbReference type="Proteomes" id="UP000035057"/>
    </source>
</evidence>
<sequence length="336" mass="38402">MRRHDRLGPSPTTPAESGRDSLVGLYFRDASRFQLLTDEQERRLARKLVLAFRIVSEELSLPKDTVQTFRVLIAEAEEAGLASHRGRRALGLARGCRRKLVEHNLRLAVHLARRYSQHGIPMPDLIQDANVGLIKAAERFDPTKGFRFSTYAYWWISEEVKRSLQRGVRVVHTPENVVDEIRQLQRISVRMHQDLGRTPSQAELAREMEATPSRIGELRALAAREVSTDSPLVEDGSVLLVDSLENNRRHRPDYPMVHRDRSRTLQQMMGELTKREQDILVRRFGLGLPEPDTLQVISDDLGISRERVRQIEKGALRKLRGRFGHATDMEDKSSGA</sequence>
<dbReference type="PATRIC" id="fig|1137280.3.peg.2899"/>
<dbReference type="InterPro" id="IPR013324">
    <property type="entry name" value="RNA_pol_sigma_r3/r4-like"/>
</dbReference>
<dbReference type="PANTHER" id="PTHR30603:SF47">
    <property type="entry name" value="RNA POLYMERASE SIGMA FACTOR SIGD, CHLOROPLASTIC"/>
    <property type="match status" value="1"/>
</dbReference>
<dbReference type="AlphaFoldDB" id="A0A072MY31"/>
<dbReference type="Gene3D" id="1.10.10.10">
    <property type="entry name" value="Winged helix-like DNA-binding domain superfamily/Winged helix DNA-binding domain"/>
    <property type="match status" value="2"/>
</dbReference>
<dbReference type="EMBL" id="ANIE01000009">
    <property type="protein sequence ID" value="KEF29907.1"/>
    <property type="molecule type" value="Genomic_DNA"/>
</dbReference>
<evidence type="ECO:0000259" key="8">
    <source>
        <dbReference type="Pfam" id="PF04545"/>
    </source>
</evidence>
<protein>
    <submittedName>
        <fullName evidence="9">RNA polymerase sigma factor RpoS</fullName>
    </submittedName>
</protein>
<dbReference type="OrthoDB" id="9809557at2"/>
<dbReference type="GO" id="GO:0003677">
    <property type="term" value="F:DNA binding"/>
    <property type="evidence" value="ECO:0007669"/>
    <property type="project" value="UniProtKB-KW"/>
</dbReference>
<dbReference type="STRING" id="1137280.D777_03083"/>
<dbReference type="Pfam" id="PF04542">
    <property type="entry name" value="Sigma70_r2"/>
    <property type="match status" value="1"/>
</dbReference>
<evidence type="ECO:0000256" key="4">
    <source>
        <dbReference type="ARBA" id="ARBA00023163"/>
    </source>
</evidence>
<comment type="caution">
    <text evidence="9">The sequence shown here is derived from an EMBL/GenBank/DDBJ whole genome shotgun (WGS) entry which is preliminary data.</text>
</comment>
<evidence type="ECO:0000256" key="1">
    <source>
        <dbReference type="ARBA" id="ARBA00023015"/>
    </source>
</evidence>
<dbReference type="NCBIfam" id="TIGR02937">
    <property type="entry name" value="sigma70-ECF"/>
    <property type="match status" value="1"/>
</dbReference>
<gene>
    <name evidence="9" type="ORF">D777_03083</name>
</gene>
<proteinExistence type="predicted"/>
<dbReference type="Pfam" id="PF00140">
    <property type="entry name" value="Sigma70_r1_2"/>
    <property type="match status" value="1"/>
</dbReference>
<feature type="domain" description="RNA polymerase sigma-70 region 1.2" evidence="5">
    <location>
        <begin position="23"/>
        <end position="47"/>
    </location>
</feature>
<keyword evidence="3" id="KW-0238">DNA-binding</keyword>
<evidence type="ECO:0000256" key="2">
    <source>
        <dbReference type="ARBA" id="ARBA00023082"/>
    </source>
</evidence>
<dbReference type="InterPro" id="IPR007627">
    <property type="entry name" value="RNA_pol_sigma70_r2"/>
</dbReference>
<accession>A0A072MY31</accession>
<dbReference type="InterPro" id="IPR036388">
    <property type="entry name" value="WH-like_DNA-bd_sf"/>
</dbReference>
<dbReference type="PRINTS" id="PR00046">
    <property type="entry name" value="SIGMA70FCT"/>
</dbReference>
<reference evidence="9 10" key="1">
    <citation type="submission" date="2012-12" db="EMBL/GenBank/DDBJ databases">
        <title>Genome assembly of Marinobacter sp. AK21.</title>
        <authorList>
            <person name="Khatri I."/>
            <person name="Kumar R."/>
            <person name="Vaidya B."/>
            <person name="Subramanian S."/>
            <person name="Pinnaka A."/>
        </authorList>
    </citation>
    <scope>NUCLEOTIDE SEQUENCE [LARGE SCALE GENOMIC DNA]</scope>
    <source>
        <strain evidence="9 10">AK21</strain>
    </source>
</reference>
<organism evidence="9 10">
    <name type="scientific">Marinobacter nitratireducens</name>
    <dbReference type="NCBI Taxonomy" id="1137280"/>
    <lineage>
        <taxon>Bacteria</taxon>
        <taxon>Pseudomonadati</taxon>
        <taxon>Pseudomonadota</taxon>
        <taxon>Gammaproteobacteria</taxon>
        <taxon>Pseudomonadales</taxon>
        <taxon>Marinobacteraceae</taxon>
        <taxon>Marinobacter</taxon>
    </lineage>
</organism>
<evidence type="ECO:0000259" key="6">
    <source>
        <dbReference type="Pfam" id="PF04539"/>
    </source>
</evidence>
<feature type="domain" description="RNA polymerase sigma-70 region 3" evidence="6">
    <location>
        <begin position="180"/>
        <end position="247"/>
    </location>
</feature>
<evidence type="ECO:0000313" key="9">
    <source>
        <dbReference type="EMBL" id="KEF29907.1"/>
    </source>
</evidence>
<dbReference type="InterPro" id="IPR007624">
    <property type="entry name" value="RNA_pol_sigma70_r3"/>
</dbReference>
<dbReference type="Pfam" id="PF04545">
    <property type="entry name" value="Sigma70_r4"/>
    <property type="match status" value="1"/>
</dbReference>
<keyword evidence="2" id="KW-0731">Sigma factor</keyword>
<keyword evidence="10" id="KW-1185">Reference proteome</keyword>
<dbReference type="CDD" id="cd06171">
    <property type="entry name" value="Sigma70_r4"/>
    <property type="match status" value="1"/>
</dbReference>